<dbReference type="EMBL" id="SRLD01000010">
    <property type="protein sequence ID" value="TGE17604.1"/>
    <property type="molecule type" value="Genomic_DNA"/>
</dbReference>
<sequence length="101" mass="10794">MKLSLPLFLTTLTLLSVVACKKEEADALPKATQEGQHTFGCLVDGKAFVPKPAQATSITRRAPLEGYVYQGSLYISARGDGGVDIRLVPELGTDANIRLSC</sequence>
<proteinExistence type="predicted"/>
<protein>
    <recommendedName>
        <fullName evidence="3">Lipoprotein</fullName>
    </recommendedName>
</protein>
<accession>A0A4Z0PP26</accession>
<keyword evidence="2" id="KW-1185">Reference proteome</keyword>
<comment type="caution">
    <text evidence="1">The sequence shown here is derived from an EMBL/GenBank/DDBJ whole genome shotgun (WGS) entry which is preliminary data.</text>
</comment>
<dbReference type="Proteomes" id="UP000297739">
    <property type="component" value="Unassembled WGS sequence"/>
</dbReference>
<gene>
    <name evidence="1" type="ORF">E5J99_07060</name>
</gene>
<dbReference type="AlphaFoldDB" id="A0A4Z0PP26"/>
<dbReference type="RefSeq" id="WP_135497019.1">
    <property type="nucleotide sequence ID" value="NZ_SRLD01000010.1"/>
</dbReference>
<name>A0A4Z0PP26_9BACT</name>
<evidence type="ECO:0000313" key="2">
    <source>
        <dbReference type="Proteomes" id="UP000297739"/>
    </source>
</evidence>
<dbReference type="PROSITE" id="PS51257">
    <property type="entry name" value="PROKAR_LIPOPROTEIN"/>
    <property type="match status" value="1"/>
</dbReference>
<evidence type="ECO:0000313" key="1">
    <source>
        <dbReference type="EMBL" id="TGE17604.1"/>
    </source>
</evidence>
<organism evidence="1 2">
    <name type="scientific">Hymenobacter elongatus</name>
    <dbReference type="NCBI Taxonomy" id="877208"/>
    <lineage>
        <taxon>Bacteria</taxon>
        <taxon>Pseudomonadati</taxon>
        <taxon>Bacteroidota</taxon>
        <taxon>Cytophagia</taxon>
        <taxon>Cytophagales</taxon>
        <taxon>Hymenobacteraceae</taxon>
        <taxon>Hymenobacter</taxon>
    </lineage>
</organism>
<reference evidence="1 2" key="1">
    <citation type="submission" date="2019-04" db="EMBL/GenBank/DDBJ databases">
        <authorList>
            <person name="Feng G."/>
            <person name="Zhang J."/>
            <person name="Zhu H."/>
        </authorList>
    </citation>
    <scope>NUCLEOTIDE SEQUENCE [LARGE SCALE GENOMIC DNA]</scope>
    <source>
        <strain evidence="1 2">JCM 17223</strain>
    </source>
</reference>
<evidence type="ECO:0008006" key="3">
    <source>
        <dbReference type="Google" id="ProtNLM"/>
    </source>
</evidence>
<dbReference type="OrthoDB" id="949867at2"/>